<keyword evidence="3" id="KW-0967">Endosome</keyword>
<evidence type="ECO:0000313" key="7">
    <source>
        <dbReference type="EMBL" id="CAH0106981.1"/>
    </source>
</evidence>
<reference evidence="7" key="1">
    <citation type="submission" date="2021-11" db="EMBL/GenBank/DDBJ databases">
        <authorList>
            <person name="Schell T."/>
        </authorList>
    </citation>
    <scope>NUCLEOTIDE SEQUENCE</scope>
    <source>
        <strain evidence="7">M5</strain>
    </source>
</reference>
<dbReference type="GO" id="GO:0005768">
    <property type="term" value="C:endosome"/>
    <property type="evidence" value="ECO:0007669"/>
    <property type="project" value="UniProtKB-SubCell"/>
</dbReference>
<dbReference type="Proteomes" id="UP000789390">
    <property type="component" value="Unassembled WGS sequence"/>
</dbReference>
<dbReference type="PANTHER" id="PTHR23167">
    <property type="entry name" value="CALPONIN HOMOLOGY DOMAIN-CONTAINING PROTEIN DDB_G0272472-RELATED"/>
    <property type="match status" value="1"/>
</dbReference>
<evidence type="ECO:0000256" key="5">
    <source>
        <dbReference type="SAM" id="MobiDB-lite"/>
    </source>
</evidence>
<dbReference type="SMART" id="SM00033">
    <property type="entry name" value="CH"/>
    <property type="match status" value="1"/>
</dbReference>
<dbReference type="CDD" id="cd21253">
    <property type="entry name" value="CH_MICALL2"/>
    <property type="match status" value="1"/>
</dbReference>
<evidence type="ECO:0000256" key="3">
    <source>
        <dbReference type="ARBA" id="ARBA00022753"/>
    </source>
</evidence>
<sequence>MGEKRGMQALEIWCRQVTAGYNGVKVTNMTSSWKNGLAFCALVHHFRPDLIDFASLSPENVYHNNQLAFTVAENILGIPALLDAEDMVNYVPDRLSIMTYLSQFYQVLAAPKTKGGSSLSIGLKRPAFEERGIGAPALGCNDAPDSPLPTAGATTPVKPARQQAAQRHIVGIQQSIG</sequence>
<organism evidence="7 8">
    <name type="scientific">Daphnia galeata</name>
    <dbReference type="NCBI Taxonomy" id="27404"/>
    <lineage>
        <taxon>Eukaryota</taxon>
        <taxon>Metazoa</taxon>
        <taxon>Ecdysozoa</taxon>
        <taxon>Arthropoda</taxon>
        <taxon>Crustacea</taxon>
        <taxon>Branchiopoda</taxon>
        <taxon>Diplostraca</taxon>
        <taxon>Cladocera</taxon>
        <taxon>Anomopoda</taxon>
        <taxon>Daphniidae</taxon>
        <taxon>Daphnia</taxon>
    </lineage>
</organism>
<accession>A0A8J2RPD9</accession>
<comment type="caution">
    <text evidence="7">The sequence shown here is derived from an EMBL/GenBank/DDBJ whole genome shotgun (WGS) entry which is preliminary data.</text>
</comment>
<dbReference type="AlphaFoldDB" id="A0A8J2RPD9"/>
<name>A0A8J2RPD9_9CRUS</name>
<dbReference type="PROSITE" id="PS50021">
    <property type="entry name" value="CH"/>
    <property type="match status" value="1"/>
</dbReference>
<dbReference type="InterPro" id="IPR036872">
    <property type="entry name" value="CH_dom_sf"/>
</dbReference>
<evidence type="ECO:0000256" key="2">
    <source>
        <dbReference type="ARBA" id="ARBA00022553"/>
    </source>
</evidence>
<evidence type="ECO:0000259" key="6">
    <source>
        <dbReference type="PROSITE" id="PS50021"/>
    </source>
</evidence>
<dbReference type="PANTHER" id="PTHR23167:SF46">
    <property type="entry name" value="EPS15 HOMOLOGY DOMAIN CONTAINING PROTEIN-BINDING PROTEIN 1, ISOFORM F"/>
    <property type="match status" value="1"/>
</dbReference>
<dbReference type="SUPFAM" id="SSF47576">
    <property type="entry name" value="Calponin-homology domain, CH-domain"/>
    <property type="match status" value="1"/>
</dbReference>
<keyword evidence="8" id="KW-1185">Reference proteome</keyword>
<dbReference type="Gene3D" id="1.10.418.10">
    <property type="entry name" value="Calponin-like domain"/>
    <property type="match status" value="1"/>
</dbReference>
<dbReference type="FunFam" id="1.10.418.10:FF:000023">
    <property type="entry name" value="EH domain-binding protein 1 isoform X1"/>
    <property type="match status" value="1"/>
</dbReference>
<feature type="region of interest" description="Disordered" evidence="5">
    <location>
        <begin position="135"/>
        <end position="164"/>
    </location>
</feature>
<evidence type="ECO:0000313" key="8">
    <source>
        <dbReference type="Proteomes" id="UP000789390"/>
    </source>
</evidence>
<evidence type="ECO:0000256" key="4">
    <source>
        <dbReference type="ARBA" id="ARBA00023054"/>
    </source>
</evidence>
<keyword evidence="2" id="KW-0597">Phosphoprotein</keyword>
<comment type="subcellular location">
    <subcellularLocation>
        <location evidence="1">Endosome</location>
    </subcellularLocation>
</comment>
<dbReference type="InterPro" id="IPR050540">
    <property type="entry name" value="F-actin_Monoox_Mical"/>
</dbReference>
<keyword evidence="4" id="KW-0175">Coiled coil</keyword>
<gene>
    <name evidence="7" type="ORF">DGAL_LOCUS10265</name>
</gene>
<feature type="domain" description="Calponin-homology (CH)" evidence="6">
    <location>
        <begin position="4"/>
        <end position="109"/>
    </location>
</feature>
<dbReference type="Pfam" id="PF00307">
    <property type="entry name" value="CH"/>
    <property type="match status" value="1"/>
</dbReference>
<protein>
    <recommendedName>
        <fullName evidence="6">Calponin-homology (CH) domain-containing protein</fullName>
    </recommendedName>
</protein>
<dbReference type="OrthoDB" id="10017054at2759"/>
<proteinExistence type="predicted"/>
<evidence type="ECO:0000256" key="1">
    <source>
        <dbReference type="ARBA" id="ARBA00004177"/>
    </source>
</evidence>
<dbReference type="InterPro" id="IPR001715">
    <property type="entry name" value="CH_dom"/>
</dbReference>
<dbReference type="EMBL" id="CAKKLH010000246">
    <property type="protein sequence ID" value="CAH0106981.1"/>
    <property type="molecule type" value="Genomic_DNA"/>
</dbReference>